<dbReference type="RefSeq" id="WP_257401900.1">
    <property type="nucleotide sequence ID" value="NZ_JANKIT010000017.1"/>
</dbReference>
<accession>A0A381F3I0</accession>
<dbReference type="Proteomes" id="UP000254161">
    <property type="component" value="Unassembled WGS sequence"/>
</dbReference>
<dbReference type="EMBL" id="UFUZ01000002">
    <property type="protein sequence ID" value="SUX41057.1"/>
    <property type="molecule type" value="Genomic_DNA"/>
</dbReference>
<dbReference type="AlphaFoldDB" id="A0A381F3I0"/>
<evidence type="ECO:0000313" key="2">
    <source>
        <dbReference type="Proteomes" id="UP000254161"/>
    </source>
</evidence>
<proteinExistence type="predicted"/>
<sequence length="150" mass="17517">MQTLIYGSLKDEIQINTEIKQGNEKKVIDEAKAQIAELIGYEPSEYKGGNHIKLEDIETKEIFYCIEWHDTNEEINFNIIKRVCKEQGLTYKQLGELIGYSESAIKSAMVKNEISEPMNKAVQMQLEIIKLKRELRLFKKFKNFIKQISK</sequence>
<evidence type="ECO:0000313" key="1">
    <source>
        <dbReference type="EMBL" id="SUX41057.1"/>
    </source>
</evidence>
<name>A0A381F3I0_CAMUP</name>
<organism evidence="1 2">
    <name type="scientific">Campylobacter upsaliensis</name>
    <dbReference type="NCBI Taxonomy" id="28080"/>
    <lineage>
        <taxon>Bacteria</taxon>
        <taxon>Pseudomonadati</taxon>
        <taxon>Campylobacterota</taxon>
        <taxon>Epsilonproteobacteria</taxon>
        <taxon>Campylobacterales</taxon>
        <taxon>Campylobacteraceae</taxon>
        <taxon>Campylobacter</taxon>
    </lineage>
</organism>
<gene>
    <name evidence="1" type="ORF">NCTC12264_01875</name>
</gene>
<reference evidence="1 2" key="1">
    <citation type="submission" date="2018-06" db="EMBL/GenBank/DDBJ databases">
        <authorList>
            <consortium name="Pathogen Informatics"/>
            <person name="Doyle S."/>
        </authorList>
    </citation>
    <scope>NUCLEOTIDE SEQUENCE [LARGE SCALE GENOMIC DNA]</scope>
    <source>
        <strain evidence="1 2">NCTC12264</strain>
    </source>
</reference>
<protein>
    <submittedName>
        <fullName evidence="1">Uncharacterized protein</fullName>
    </submittedName>
</protein>